<gene>
    <name evidence="8" type="ORF">CDL12_06137</name>
</gene>
<feature type="signal peptide" evidence="7">
    <location>
        <begin position="1"/>
        <end position="23"/>
    </location>
</feature>
<comment type="caution">
    <text evidence="8">The sequence shown here is derived from an EMBL/GenBank/DDBJ whole genome shotgun (WGS) entry which is preliminary data.</text>
</comment>
<evidence type="ECO:0000256" key="3">
    <source>
        <dbReference type="ARBA" id="ARBA00022525"/>
    </source>
</evidence>
<keyword evidence="6" id="KW-1015">Disulfide bond</keyword>
<dbReference type="EMBL" id="NKXS01000994">
    <property type="protein sequence ID" value="PIN21164.1"/>
    <property type="molecule type" value="Genomic_DNA"/>
</dbReference>
<accession>A0A2G9HUI6</accession>
<evidence type="ECO:0000256" key="1">
    <source>
        <dbReference type="ARBA" id="ARBA00004613"/>
    </source>
</evidence>
<organism evidence="8 9">
    <name type="scientific">Handroanthus impetiginosus</name>
    <dbReference type="NCBI Taxonomy" id="429701"/>
    <lineage>
        <taxon>Eukaryota</taxon>
        <taxon>Viridiplantae</taxon>
        <taxon>Streptophyta</taxon>
        <taxon>Embryophyta</taxon>
        <taxon>Tracheophyta</taxon>
        <taxon>Spermatophyta</taxon>
        <taxon>Magnoliopsida</taxon>
        <taxon>eudicotyledons</taxon>
        <taxon>Gunneridae</taxon>
        <taxon>Pentapetalae</taxon>
        <taxon>asterids</taxon>
        <taxon>lamiids</taxon>
        <taxon>Lamiales</taxon>
        <taxon>Bignoniaceae</taxon>
        <taxon>Crescentiina</taxon>
        <taxon>Tabebuia alliance</taxon>
        <taxon>Handroanthus</taxon>
    </lineage>
</organism>
<dbReference type="Proteomes" id="UP000231279">
    <property type="component" value="Unassembled WGS sequence"/>
</dbReference>
<sequence>MAKMLAVSLVAMLVVSSFLPSSAEDKTIKYDYPKSERVPANPYRRGCNPSQQCRSRRLMTVTALPKVSSHGLQHDIGNRT</sequence>
<evidence type="ECO:0000256" key="2">
    <source>
        <dbReference type="ARBA" id="ARBA00009178"/>
    </source>
</evidence>
<dbReference type="InterPro" id="IPR008801">
    <property type="entry name" value="RALF"/>
</dbReference>
<comment type="subcellular location">
    <subcellularLocation>
        <location evidence="1">Secreted</location>
    </subcellularLocation>
</comment>
<keyword evidence="5 7" id="KW-0732">Signal</keyword>
<evidence type="ECO:0000256" key="5">
    <source>
        <dbReference type="ARBA" id="ARBA00022729"/>
    </source>
</evidence>
<name>A0A2G9HUI6_9LAMI</name>
<dbReference type="AlphaFoldDB" id="A0A2G9HUI6"/>
<keyword evidence="9" id="KW-1185">Reference proteome</keyword>
<dbReference type="GO" id="GO:0005179">
    <property type="term" value="F:hormone activity"/>
    <property type="evidence" value="ECO:0007669"/>
    <property type="project" value="UniProtKB-KW"/>
</dbReference>
<comment type="similarity">
    <text evidence="2">Belongs to the plant rapid alkalinization factor (RALF) family.</text>
</comment>
<reference evidence="9" key="1">
    <citation type="journal article" date="2018" name="Gigascience">
        <title>Genome assembly of the Pink Ipe (Handroanthus impetiginosus, Bignoniaceae), a highly valued, ecologically keystone Neotropical timber forest tree.</title>
        <authorList>
            <person name="Silva-Junior O.B."/>
            <person name="Grattapaglia D."/>
            <person name="Novaes E."/>
            <person name="Collevatti R.G."/>
        </authorList>
    </citation>
    <scope>NUCLEOTIDE SEQUENCE [LARGE SCALE GENOMIC DNA]</scope>
    <source>
        <strain evidence="9">cv. UFG-1</strain>
    </source>
</reference>
<evidence type="ECO:0000313" key="9">
    <source>
        <dbReference type="Proteomes" id="UP000231279"/>
    </source>
</evidence>
<evidence type="ECO:0008006" key="10">
    <source>
        <dbReference type="Google" id="ProtNLM"/>
    </source>
</evidence>
<feature type="chain" id="PRO_5013809244" description="Rapid ALkalinization Factor" evidence="7">
    <location>
        <begin position="24"/>
        <end position="80"/>
    </location>
</feature>
<protein>
    <recommendedName>
        <fullName evidence="10">Rapid ALkalinization Factor</fullName>
    </recommendedName>
</protein>
<keyword evidence="4" id="KW-0372">Hormone</keyword>
<evidence type="ECO:0000313" key="8">
    <source>
        <dbReference type="EMBL" id="PIN21164.1"/>
    </source>
</evidence>
<evidence type="ECO:0000256" key="7">
    <source>
        <dbReference type="SAM" id="SignalP"/>
    </source>
</evidence>
<proteinExistence type="inferred from homology"/>
<evidence type="ECO:0000256" key="4">
    <source>
        <dbReference type="ARBA" id="ARBA00022702"/>
    </source>
</evidence>
<keyword evidence="3" id="KW-0964">Secreted</keyword>
<evidence type="ECO:0000256" key="6">
    <source>
        <dbReference type="ARBA" id="ARBA00023157"/>
    </source>
</evidence>
<dbReference type="Pfam" id="PF05498">
    <property type="entry name" value="RALF"/>
    <property type="match status" value="1"/>
</dbReference>
<dbReference type="OrthoDB" id="1086468at2759"/>
<dbReference type="GO" id="GO:0005576">
    <property type="term" value="C:extracellular region"/>
    <property type="evidence" value="ECO:0007669"/>
    <property type="project" value="UniProtKB-SubCell"/>
</dbReference>